<organism evidence="2 3">
    <name type="scientific">Dyella halodurans</name>
    <dbReference type="NCBI Taxonomy" id="1920171"/>
    <lineage>
        <taxon>Bacteria</taxon>
        <taxon>Pseudomonadati</taxon>
        <taxon>Pseudomonadota</taxon>
        <taxon>Gammaproteobacteria</taxon>
        <taxon>Lysobacterales</taxon>
        <taxon>Rhodanobacteraceae</taxon>
        <taxon>Dyella</taxon>
    </lineage>
</organism>
<keyword evidence="3" id="KW-1185">Reference proteome</keyword>
<dbReference type="EMBL" id="JBHSGA010000017">
    <property type="protein sequence ID" value="MFC4527262.1"/>
    <property type="molecule type" value="Genomic_DNA"/>
</dbReference>
<protein>
    <submittedName>
        <fullName evidence="2">Type II toxin-antitoxin system HicB family antitoxin</fullName>
    </submittedName>
</protein>
<dbReference type="InterPro" id="IPR008651">
    <property type="entry name" value="Uncharacterised_HicB"/>
</dbReference>
<evidence type="ECO:0000313" key="3">
    <source>
        <dbReference type="Proteomes" id="UP001595961"/>
    </source>
</evidence>
<dbReference type="Proteomes" id="UP001595961">
    <property type="component" value="Unassembled WGS sequence"/>
</dbReference>
<dbReference type="InterPro" id="IPR010985">
    <property type="entry name" value="Ribbon_hlx_hlx"/>
</dbReference>
<dbReference type="SUPFAM" id="SSF47598">
    <property type="entry name" value="Ribbon-helix-helix"/>
    <property type="match status" value="1"/>
</dbReference>
<name>A0ABV9C3J2_9GAMM</name>
<evidence type="ECO:0000256" key="1">
    <source>
        <dbReference type="SAM" id="MobiDB-lite"/>
    </source>
</evidence>
<reference evidence="3" key="1">
    <citation type="journal article" date="2019" name="Int. J. Syst. Evol. Microbiol.">
        <title>The Global Catalogue of Microorganisms (GCM) 10K type strain sequencing project: providing services to taxonomists for standard genome sequencing and annotation.</title>
        <authorList>
            <consortium name="The Broad Institute Genomics Platform"/>
            <consortium name="The Broad Institute Genome Sequencing Center for Infectious Disease"/>
            <person name="Wu L."/>
            <person name="Ma J."/>
        </authorList>
    </citation>
    <scope>NUCLEOTIDE SEQUENCE [LARGE SCALE GENOMIC DNA]</scope>
    <source>
        <strain evidence="3">CCM 4481</strain>
    </source>
</reference>
<accession>A0ABV9C3J2</accession>
<proteinExistence type="predicted"/>
<evidence type="ECO:0000313" key="2">
    <source>
        <dbReference type="EMBL" id="MFC4527262.1"/>
    </source>
</evidence>
<comment type="caution">
    <text evidence="2">The sequence shown here is derived from an EMBL/GenBank/DDBJ whole genome shotgun (WGS) entry which is preliminary data.</text>
</comment>
<gene>
    <name evidence="2" type="ORF">ACFO5W_11520</name>
</gene>
<sequence>MNNIMNIDGHKAVIVFDPEISMFRGEFIGLNGGADFYAADVKGLQREGAISLRVFLEACAANGIEPTKHFSGKFQARISPELHERAAHAAAARGVSMNRLLEEALAQEVAQAQPRKPLKPSKPESPARTRRALRS</sequence>
<dbReference type="Pfam" id="PF05534">
    <property type="entry name" value="HicB"/>
    <property type="match status" value="1"/>
</dbReference>
<dbReference type="Gene3D" id="1.10.1220.10">
    <property type="entry name" value="Met repressor-like"/>
    <property type="match status" value="1"/>
</dbReference>
<feature type="region of interest" description="Disordered" evidence="1">
    <location>
        <begin position="109"/>
        <end position="135"/>
    </location>
</feature>
<dbReference type="RefSeq" id="WP_266149231.1">
    <property type="nucleotide sequence ID" value="NZ_CP064028.1"/>
</dbReference>
<dbReference type="InterPro" id="IPR013321">
    <property type="entry name" value="Arc_rbn_hlx_hlx"/>
</dbReference>